<gene>
    <name evidence="1" type="ORF">ILUMI_16726</name>
</gene>
<reference evidence="1" key="1">
    <citation type="submission" date="2019-08" db="EMBL/GenBank/DDBJ databases">
        <title>The genome of the North American firefly Photinus pyralis.</title>
        <authorList>
            <consortium name="Photinus pyralis genome working group"/>
            <person name="Fallon T.R."/>
            <person name="Sander Lower S.E."/>
            <person name="Weng J.-K."/>
        </authorList>
    </citation>
    <scope>NUCLEOTIDE SEQUENCE</scope>
    <source>
        <strain evidence="1">TRF0915ILg1</strain>
        <tissue evidence="1">Whole body</tissue>
    </source>
</reference>
<accession>A0A8K0CSD3</accession>
<dbReference type="OrthoDB" id="8180029at2759"/>
<sequence>MIGNILIVKITRQICLLYETNWLDGPEWLREPEGQWPSITLAMRADVSDLKFYQDDYTVKLEVLHLVSYNRSYLRDAKADFVWYNRTARAINASGYLLKDVGMDFKANMETVAIDRYLVIMVVIICR</sequence>
<dbReference type="Proteomes" id="UP000801492">
    <property type="component" value="Unassembled WGS sequence"/>
</dbReference>
<evidence type="ECO:0000313" key="1">
    <source>
        <dbReference type="EMBL" id="KAF2889447.1"/>
    </source>
</evidence>
<protein>
    <submittedName>
        <fullName evidence="1">Uncharacterized protein</fullName>
    </submittedName>
</protein>
<proteinExistence type="predicted"/>
<organism evidence="1 2">
    <name type="scientific">Ignelater luminosus</name>
    <name type="common">Cucubano</name>
    <name type="synonym">Pyrophorus luminosus</name>
    <dbReference type="NCBI Taxonomy" id="2038154"/>
    <lineage>
        <taxon>Eukaryota</taxon>
        <taxon>Metazoa</taxon>
        <taxon>Ecdysozoa</taxon>
        <taxon>Arthropoda</taxon>
        <taxon>Hexapoda</taxon>
        <taxon>Insecta</taxon>
        <taxon>Pterygota</taxon>
        <taxon>Neoptera</taxon>
        <taxon>Endopterygota</taxon>
        <taxon>Coleoptera</taxon>
        <taxon>Polyphaga</taxon>
        <taxon>Elateriformia</taxon>
        <taxon>Elateroidea</taxon>
        <taxon>Elateridae</taxon>
        <taxon>Agrypninae</taxon>
        <taxon>Pyrophorini</taxon>
        <taxon>Ignelater</taxon>
    </lineage>
</organism>
<keyword evidence="2" id="KW-1185">Reference proteome</keyword>
<comment type="caution">
    <text evidence="1">The sequence shown here is derived from an EMBL/GenBank/DDBJ whole genome shotgun (WGS) entry which is preliminary data.</text>
</comment>
<dbReference type="EMBL" id="VTPC01066705">
    <property type="protein sequence ID" value="KAF2889447.1"/>
    <property type="molecule type" value="Genomic_DNA"/>
</dbReference>
<evidence type="ECO:0000313" key="2">
    <source>
        <dbReference type="Proteomes" id="UP000801492"/>
    </source>
</evidence>
<dbReference type="AlphaFoldDB" id="A0A8K0CSD3"/>
<name>A0A8K0CSD3_IGNLU</name>